<evidence type="ECO:0000313" key="4">
    <source>
        <dbReference type="Proteomes" id="UP001176059"/>
    </source>
</evidence>
<dbReference type="GO" id="GO:0000307">
    <property type="term" value="C:cyclin-dependent protein kinase holoenzyme complex"/>
    <property type="evidence" value="ECO:0007669"/>
    <property type="project" value="TreeGrafter"/>
</dbReference>
<dbReference type="InterPro" id="IPR006671">
    <property type="entry name" value="Cyclin_N"/>
</dbReference>
<evidence type="ECO:0000259" key="2">
    <source>
        <dbReference type="Pfam" id="PF00134"/>
    </source>
</evidence>
<dbReference type="PANTHER" id="PTHR15615">
    <property type="match status" value="1"/>
</dbReference>
<keyword evidence="4" id="KW-1185">Reference proteome</keyword>
<feature type="compositionally biased region" description="Basic residues" evidence="1">
    <location>
        <begin position="255"/>
        <end position="264"/>
    </location>
</feature>
<accession>A0AA38MXY0</accession>
<dbReference type="PANTHER" id="PTHR15615:SF10">
    <property type="entry name" value="PHO85 CYCLIN-2-RELATED"/>
    <property type="match status" value="1"/>
</dbReference>
<name>A0AA38MXY0_9AGAR</name>
<dbReference type="GO" id="GO:0005634">
    <property type="term" value="C:nucleus"/>
    <property type="evidence" value="ECO:0007669"/>
    <property type="project" value="TreeGrafter"/>
</dbReference>
<comment type="caution">
    <text evidence="3">The sequence shown here is derived from an EMBL/GenBank/DDBJ whole genome shotgun (WGS) entry which is preliminary data.</text>
</comment>
<dbReference type="Proteomes" id="UP001176059">
    <property type="component" value="Unassembled WGS sequence"/>
</dbReference>
<protein>
    <recommendedName>
        <fullName evidence="2">Cyclin N-terminal domain-containing protein</fullName>
    </recommendedName>
</protein>
<dbReference type="Pfam" id="PF00134">
    <property type="entry name" value="Cyclin_N"/>
    <property type="match status" value="1"/>
</dbReference>
<reference evidence="3" key="2">
    <citation type="journal article" date="2023" name="Proc. Natl. Acad. Sci. U.S.A.">
        <title>A global phylogenomic analysis of the shiitake genus Lentinula.</title>
        <authorList>
            <person name="Sierra-Patev S."/>
            <person name="Min B."/>
            <person name="Naranjo-Ortiz M."/>
            <person name="Looney B."/>
            <person name="Konkel Z."/>
            <person name="Slot J.C."/>
            <person name="Sakamoto Y."/>
            <person name="Steenwyk J.L."/>
            <person name="Rokas A."/>
            <person name="Carro J."/>
            <person name="Camarero S."/>
            <person name="Ferreira P."/>
            <person name="Molpeceres G."/>
            <person name="Ruiz-Duenas F.J."/>
            <person name="Serrano A."/>
            <person name="Henrissat B."/>
            <person name="Drula E."/>
            <person name="Hughes K.W."/>
            <person name="Mata J.L."/>
            <person name="Ishikawa N.K."/>
            <person name="Vargas-Isla R."/>
            <person name="Ushijima S."/>
            <person name="Smith C.A."/>
            <person name="Donoghue J."/>
            <person name="Ahrendt S."/>
            <person name="Andreopoulos W."/>
            <person name="He G."/>
            <person name="LaButti K."/>
            <person name="Lipzen A."/>
            <person name="Ng V."/>
            <person name="Riley R."/>
            <person name="Sandor L."/>
            <person name="Barry K."/>
            <person name="Martinez A.T."/>
            <person name="Xiao Y."/>
            <person name="Gibbons J.G."/>
            <person name="Terashima K."/>
            <person name="Grigoriev I.V."/>
            <person name="Hibbett D."/>
        </authorList>
    </citation>
    <scope>NUCLEOTIDE SEQUENCE</scope>
    <source>
        <strain evidence="3">ET3784</strain>
    </source>
</reference>
<feature type="compositionally biased region" description="Low complexity" evidence="1">
    <location>
        <begin position="235"/>
        <end position="249"/>
    </location>
</feature>
<dbReference type="GO" id="GO:0016538">
    <property type="term" value="F:cyclin-dependent protein serine/threonine kinase regulator activity"/>
    <property type="evidence" value="ECO:0007669"/>
    <property type="project" value="TreeGrafter"/>
</dbReference>
<dbReference type="GO" id="GO:0019901">
    <property type="term" value="F:protein kinase binding"/>
    <property type="evidence" value="ECO:0007669"/>
    <property type="project" value="InterPro"/>
</dbReference>
<organism evidence="3 4">
    <name type="scientific">Lentinula guzmanii</name>
    <dbReference type="NCBI Taxonomy" id="2804957"/>
    <lineage>
        <taxon>Eukaryota</taxon>
        <taxon>Fungi</taxon>
        <taxon>Dikarya</taxon>
        <taxon>Basidiomycota</taxon>
        <taxon>Agaricomycotina</taxon>
        <taxon>Agaricomycetes</taxon>
        <taxon>Agaricomycetidae</taxon>
        <taxon>Agaricales</taxon>
        <taxon>Marasmiineae</taxon>
        <taxon>Omphalotaceae</taxon>
        <taxon>Lentinula</taxon>
    </lineage>
</organism>
<feature type="region of interest" description="Disordered" evidence="1">
    <location>
        <begin position="1"/>
        <end position="25"/>
    </location>
</feature>
<evidence type="ECO:0000313" key="3">
    <source>
        <dbReference type="EMBL" id="KAJ3727186.1"/>
    </source>
</evidence>
<reference evidence="3" key="1">
    <citation type="submission" date="2022-08" db="EMBL/GenBank/DDBJ databases">
        <authorList>
            <consortium name="DOE Joint Genome Institute"/>
            <person name="Min B."/>
            <person name="Sierra-Patev S."/>
            <person name="Naranjo-Ortiz M."/>
            <person name="Looney B."/>
            <person name="Konkel Z."/>
            <person name="Slot J.C."/>
            <person name="Sakamoto Y."/>
            <person name="Steenwyk J.L."/>
            <person name="Rokas A."/>
            <person name="Carro J."/>
            <person name="Camarero S."/>
            <person name="Ferreira P."/>
            <person name="Molpeceres G."/>
            <person name="Ruiz-duenas F.J."/>
            <person name="Serrano A."/>
            <person name="Henrissat B."/>
            <person name="Drula E."/>
            <person name="Hughes K.W."/>
            <person name="Mata J.L."/>
            <person name="Ishikawa N.K."/>
            <person name="Vargas-Isla R."/>
            <person name="Ushijima S."/>
            <person name="Smith C.A."/>
            <person name="Ahrendt S."/>
            <person name="Andreopoulos W."/>
            <person name="He G."/>
            <person name="LaButti K."/>
            <person name="Lipzen A."/>
            <person name="Ng V."/>
            <person name="Riley R."/>
            <person name="Sandor L."/>
            <person name="Barry K."/>
            <person name="Martinez A.T."/>
            <person name="Xiao Y."/>
            <person name="Gibbons J.G."/>
            <person name="Terashima K."/>
            <person name="Hibbett D.S."/>
            <person name="Grigoriev I.V."/>
        </authorList>
    </citation>
    <scope>NUCLEOTIDE SEQUENCE</scope>
    <source>
        <strain evidence="3">ET3784</strain>
    </source>
</reference>
<dbReference type="CDD" id="cd20557">
    <property type="entry name" value="CYCLIN_ScPCL1-like"/>
    <property type="match status" value="1"/>
</dbReference>
<dbReference type="InterPro" id="IPR036915">
    <property type="entry name" value="Cyclin-like_sf"/>
</dbReference>
<gene>
    <name evidence="3" type="ORF">DFJ43DRAFT_1122507</name>
</gene>
<dbReference type="SUPFAM" id="SSF47954">
    <property type="entry name" value="Cyclin-like"/>
    <property type="match status" value="1"/>
</dbReference>
<feature type="domain" description="Cyclin N-terminal" evidence="2">
    <location>
        <begin position="93"/>
        <end position="185"/>
    </location>
</feature>
<sequence length="290" mass="32764">MTATTTATTSSRVHRRKHVASSTAPRFHHASLVHPSTHSPVLLKLVDSSLSLPFIDYIANFVADALDSASGLPAFPLGDNLNRRSSIVGLKFFIRMLFSASRVQTPVILAALAFIDKAKHRFDITILQELPLERTLLSSIVVASKALNDHTMNNMHWQRCSTIFRAKEISRFEREFLDALCWNLRLTDSDILVHYDAICTHYELYADPPPNRQRSQKQCANTRLPEDCAKHLSHSSVSEANTSSSSKVSHPYHNSNRRSKSKSPFRRWIKSLHIRFRHSSTTSVPLSIPQ</sequence>
<evidence type="ECO:0000256" key="1">
    <source>
        <dbReference type="SAM" id="MobiDB-lite"/>
    </source>
</evidence>
<dbReference type="EMBL" id="JANVFO010000042">
    <property type="protein sequence ID" value="KAJ3727186.1"/>
    <property type="molecule type" value="Genomic_DNA"/>
</dbReference>
<dbReference type="Gene3D" id="1.10.472.10">
    <property type="entry name" value="Cyclin-like"/>
    <property type="match status" value="1"/>
</dbReference>
<dbReference type="InterPro" id="IPR013922">
    <property type="entry name" value="Cyclin_PHO80-like"/>
</dbReference>
<dbReference type="AlphaFoldDB" id="A0AA38MXY0"/>
<proteinExistence type="predicted"/>
<feature type="region of interest" description="Disordered" evidence="1">
    <location>
        <begin position="235"/>
        <end position="264"/>
    </location>
</feature>